<sequence>MKTNYPTSVDVSPDMQFYNLLESYPYTVKGALCEYIDNALEAFRSARTNGIPELPSILTINISIQKDHIIIEDDGVGIAFSDIERAMKPAYKPSEQSLNEFGIGMKAASMWFGRAWSLESYPIDSDSAYRINFDLNQLLENNQDRVALEKIERKKVTSGVRITLSKLTQQIEKNQALRAWEEIDETYQLFTSRDNPILRIYFKYQENTFPKKDFSELPVSNQPLVFPVCRLKDGQLYTIGKKKLWKKDVSFEFNGKEIKGFFSLGSEASQVKNPGLRLFRYGRLIKGMEVNPYRPVDLVGTANKATPSRFYAELHLDGQAISNSKGEFTFDEYLFLSEFKKQEGIEDFLQQAVEYRSRKAVEYDFIACSDWEDYYKKSGSKEKQQQAKKSSKPTTKSTKLSQTKNQHFKKNSPIILLKRISAPETYTLLDNSIDDAIWLYEQNRIWAFCLVYRTILEVSIIDKLKAESETHYEKARDKSIVALYKYLQSNSHIIPDNYETLKRVMKENNRASEPFVGLLNLTSHGRCTPTKVEIDDLIRNTQQLLQWAFDREC</sequence>
<dbReference type="InterPro" id="IPR036890">
    <property type="entry name" value="HATPase_C_sf"/>
</dbReference>
<name>A0ABT9JMQ4_9PAST</name>
<protein>
    <submittedName>
        <fullName evidence="2">ATP-binding protein</fullName>
    </submittedName>
</protein>
<reference evidence="2 3" key="1">
    <citation type="journal article" date="2023" name="Front. Microbiol.">
        <title>Phylogeography and host specificity of Pasteurellaceae pathogenic to sea-farmed fish in the north-east Atlantic.</title>
        <authorList>
            <person name="Gulla S."/>
            <person name="Colquhoun D.J."/>
            <person name="Olsen A.B."/>
            <person name="Spilsberg B."/>
            <person name="Lagesen K."/>
            <person name="Aakesson C.P."/>
            <person name="Strom S."/>
            <person name="Manji F."/>
            <person name="Birkbeck T.H."/>
            <person name="Nilsen H.K."/>
        </authorList>
    </citation>
    <scope>NUCLEOTIDE SEQUENCE [LARGE SCALE GENOMIC DNA]</scope>
    <source>
        <strain evidence="2 3">VIO11850</strain>
    </source>
</reference>
<dbReference type="EMBL" id="JASAVS010000022">
    <property type="protein sequence ID" value="MDP8086070.1"/>
    <property type="molecule type" value="Genomic_DNA"/>
</dbReference>
<dbReference type="Proteomes" id="UP001224812">
    <property type="component" value="Unassembled WGS sequence"/>
</dbReference>
<keyword evidence="2" id="KW-0547">Nucleotide-binding</keyword>
<dbReference type="SUPFAM" id="SSF55874">
    <property type="entry name" value="ATPase domain of HSP90 chaperone/DNA topoisomerase II/histidine kinase"/>
    <property type="match status" value="1"/>
</dbReference>
<gene>
    <name evidence="2" type="ORF">QJT92_09080</name>
</gene>
<evidence type="ECO:0000313" key="3">
    <source>
        <dbReference type="Proteomes" id="UP001224812"/>
    </source>
</evidence>
<keyword evidence="2" id="KW-0067">ATP-binding</keyword>
<accession>A0ABT9JMQ4</accession>
<dbReference type="RefSeq" id="WP_306383955.1">
    <property type="nucleotide sequence ID" value="NZ_JASAVR010000021.1"/>
</dbReference>
<evidence type="ECO:0000313" key="2">
    <source>
        <dbReference type="EMBL" id="MDP8086070.1"/>
    </source>
</evidence>
<evidence type="ECO:0000256" key="1">
    <source>
        <dbReference type="SAM" id="MobiDB-lite"/>
    </source>
</evidence>
<dbReference type="GO" id="GO:0005524">
    <property type="term" value="F:ATP binding"/>
    <property type="evidence" value="ECO:0007669"/>
    <property type="project" value="UniProtKB-KW"/>
</dbReference>
<dbReference type="Gene3D" id="3.30.565.10">
    <property type="entry name" value="Histidine kinase-like ATPase, C-terminal domain"/>
    <property type="match status" value="1"/>
</dbReference>
<feature type="compositionally biased region" description="Low complexity" evidence="1">
    <location>
        <begin position="392"/>
        <end position="404"/>
    </location>
</feature>
<proteinExistence type="predicted"/>
<dbReference type="Pfam" id="PF13589">
    <property type="entry name" value="HATPase_c_3"/>
    <property type="match status" value="1"/>
</dbReference>
<organism evidence="2 3">
    <name type="scientific">Phocoenobacter skyensis</name>
    <dbReference type="NCBI Taxonomy" id="97481"/>
    <lineage>
        <taxon>Bacteria</taxon>
        <taxon>Pseudomonadati</taxon>
        <taxon>Pseudomonadota</taxon>
        <taxon>Gammaproteobacteria</taxon>
        <taxon>Pasteurellales</taxon>
        <taxon>Pasteurellaceae</taxon>
        <taxon>Phocoenobacter</taxon>
    </lineage>
</organism>
<keyword evidence="3" id="KW-1185">Reference proteome</keyword>
<comment type="caution">
    <text evidence="2">The sequence shown here is derived from an EMBL/GenBank/DDBJ whole genome shotgun (WGS) entry which is preliminary data.</text>
</comment>
<feature type="region of interest" description="Disordered" evidence="1">
    <location>
        <begin position="382"/>
        <end position="406"/>
    </location>
</feature>